<gene>
    <name evidence="3" type="ORF">FOT42_010730</name>
</gene>
<reference evidence="3" key="1">
    <citation type="submission" date="2019-10" db="EMBL/GenBank/DDBJ databases">
        <title>Muricauda hadale sp. nov., a piezophilic bacterium isolated from hadopelagic water of the Mariana Trench.</title>
        <authorList>
            <person name="Wei Y."/>
        </authorList>
    </citation>
    <scope>NUCLEOTIDE SEQUENCE [LARGE SCALE GENOMIC DNA]</scope>
    <source>
        <strain evidence="3">MT-229</strain>
    </source>
</reference>
<sequence>MGFFQLHGNAQDNQHENNEDRGPSPSVIIQKFQKNYAGGVEKSPERSEGEGPWSQLIIRGATMINGTLAPPQGPVDIVVENNVITDVRVVGYPGVPIDPNRRPVLKPGGKELNAEGMYIMPGFVDTHAHIGGTAQGTPAEYVFKLWMGHGVTTIADPACGNGLDWVLEHKAKSLNNKITAPRILAYTRFGMNAKDAITTPEQAREWVRQNAKNGADGIKFFGSPPEVMQAALEENKKLGLRSKMHHSQTYVGQWNVLHSARAGLTSMEHWYGLPEALFDDRTVQNYSLDYNYQNEQDRFGEAGQLWEQAAKPYSDKWNAVMNELLELDFTLSPTMVIYEANRDLARARRAEWHEEYTLPSLWEFYSPSRQSHGSYWHYWGTELEIDWKKNYELWMTFINEYKNRGGRVTVGTDAGFIYELYGFSYPREMELLREAGFHPLEVIKAATLNGAESLGMDDKIGTIAAGKLADFVITEENPLVNLKTLYGTGAIKLMEDNTIQRVGGVKYTIKDGIIYDAKQLLEDVKEMVEKEKEKTNYKIVQPGKKG</sequence>
<dbReference type="PANTHER" id="PTHR43135">
    <property type="entry name" value="ALPHA-D-RIBOSE 1-METHYLPHOSPHONATE 5-TRIPHOSPHATE DIPHOSPHATASE"/>
    <property type="match status" value="1"/>
</dbReference>
<name>A0A5N5J2W6_9FLAO</name>
<dbReference type="InterPro" id="IPR006680">
    <property type="entry name" value="Amidohydro-rel"/>
</dbReference>
<dbReference type="AlphaFoldDB" id="A0A5N5J2W6"/>
<protein>
    <submittedName>
        <fullName evidence="3">Amidohydrolase family protein</fullName>
    </submittedName>
</protein>
<dbReference type="Gene3D" id="3.20.20.140">
    <property type="entry name" value="Metal-dependent hydrolases"/>
    <property type="match status" value="2"/>
</dbReference>
<keyword evidence="4" id="KW-1185">Reference proteome</keyword>
<dbReference type="PANTHER" id="PTHR43135:SF3">
    <property type="entry name" value="ALPHA-D-RIBOSE 1-METHYLPHOSPHONATE 5-TRIPHOSPHATE DIPHOSPHATASE"/>
    <property type="match status" value="1"/>
</dbReference>
<organism evidence="3 4">
    <name type="scientific">Flagellimonas hadalis</name>
    <dbReference type="NCBI Taxonomy" id="2597517"/>
    <lineage>
        <taxon>Bacteria</taxon>
        <taxon>Pseudomonadati</taxon>
        <taxon>Bacteroidota</taxon>
        <taxon>Flavobacteriia</taxon>
        <taxon>Flavobacteriales</taxon>
        <taxon>Flavobacteriaceae</taxon>
        <taxon>Flagellimonas</taxon>
    </lineage>
</organism>
<feature type="region of interest" description="Disordered" evidence="1">
    <location>
        <begin position="1"/>
        <end position="25"/>
    </location>
</feature>
<dbReference type="EMBL" id="VNIK02000006">
    <property type="protein sequence ID" value="KAB5488351.1"/>
    <property type="molecule type" value="Genomic_DNA"/>
</dbReference>
<dbReference type="Gene3D" id="2.30.40.10">
    <property type="entry name" value="Urease, subunit C, domain 1"/>
    <property type="match status" value="1"/>
</dbReference>
<dbReference type="InterPro" id="IPR011059">
    <property type="entry name" value="Metal-dep_hydrolase_composite"/>
</dbReference>
<comment type="caution">
    <text evidence="3">The sequence shown here is derived from an EMBL/GenBank/DDBJ whole genome shotgun (WGS) entry which is preliminary data.</text>
</comment>
<dbReference type="InterPro" id="IPR051781">
    <property type="entry name" value="Metallo-dep_Hydrolase"/>
</dbReference>
<feature type="compositionally biased region" description="Basic and acidic residues" evidence="1">
    <location>
        <begin position="13"/>
        <end position="22"/>
    </location>
</feature>
<feature type="domain" description="Amidohydrolase-related" evidence="2">
    <location>
        <begin position="400"/>
        <end position="512"/>
    </location>
</feature>
<dbReference type="InterPro" id="IPR032466">
    <property type="entry name" value="Metal_Hydrolase"/>
</dbReference>
<dbReference type="GO" id="GO:0016810">
    <property type="term" value="F:hydrolase activity, acting on carbon-nitrogen (but not peptide) bonds"/>
    <property type="evidence" value="ECO:0007669"/>
    <property type="project" value="InterPro"/>
</dbReference>
<dbReference type="SUPFAM" id="SSF51556">
    <property type="entry name" value="Metallo-dependent hydrolases"/>
    <property type="match status" value="1"/>
</dbReference>
<evidence type="ECO:0000313" key="3">
    <source>
        <dbReference type="EMBL" id="KAB5488351.1"/>
    </source>
</evidence>
<dbReference type="SUPFAM" id="SSF51338">
    <property type="entry name" value="Composite domain of metallo-dependent hydrolases"/>
    <property type="match status" value="1"/>
</dbReference>
<evidence type="ECO:0000256" key="1">
    <source>
        <dbReference type="SAM" id="MobiDB-lite"/>
    </source>
</evidence>
<dbReference type="Proteomes" id="UP000319204">
    <property type="component" value="Unassembled WGS sequence"/>
</dbReference>
<dbReference type="OrthoDB" id="9797498at2"/>
<proteinExistence type="predicted"/>
<evidence type="ECO:0000259" key="2">
    <source>
        <dbReference type="Pfam" id="PF01979"/>
    </source>
</evidence>
<dbReference type="Pfam" id="PF01979">
    <property type="entry name" value="Amidohydro_1"/>
    <property type="match status" value="1"/>
</dbReference>
<evidence type="ECO:0000313" key="4">
    <source>
        <dbReference type="Proteomes" id="UP000319204"/>
    </source>
</evidence>
<accession>A0A5N5J2W6</accession>